<gene>
    <name evidence="3" type="ORF">SAMN05216234_10281</name>
</gene>
<proteinExistence type="predicted"/>
<organism evidence="3 4">
    <name type="scientific">Hydrogenimonas thermophila</name>
    <dbReference type="NCBI Taxonomy" id="223786"/>
    <lineage>
        <taxon>Bacteria</taxon>
        <taxon>Pseudomonadati</taxon>
        <taxon>Campylobacterota</taxon>
        <taxon>Epsilonproteobacteria</taxon>
        <taxon>Campylobacterales</taxon>
        <taxon>Hydrogenimonadaceae</taxon>
        <taxon>Hydrogenimonas</taxon>
    </lineage>
</organism>
<dbReference type="RefSeq" id="WP_177201935.1">
    <property type="nucleotide sequence ID" value="NZ_FOXB01000002.1"/>
</dbReference>
<sequence length="135" mass="15831">MKKLITFILFLPYFLFAQVKDIDINTFENMKQNGVPVIDIRTQQEWKETGIIDNSKTIEFFHPDGSYNVEQFLDRLKKLGIDRDKPFVLVCRSSNRTKLLGNFLSNKLGYKEVYHLKGGIINWKAHGKPLKPYHK</sequence>
<keyword evidence="1" id="KW-0732">Signal</keyword>
<evidence type="ECO:0000256" key="1">
    <source>
        <dbReference type="SAM" id="SignalP"/>
    </source>
</evidence>
<dbReference type="PROSITE" id="PS50206">
    <property type="entry name" value="RHODANESE_3"/>
    <property type="match status" value="1"/>
</dbReference>
<reference evidence="3 4" key="1">
    <citation type="submission" date="2016-10" db="EMBL/GenBank/DDBJ databases">
        <authorList>
            <person name="de Groot N.N."/>
        </authorList>
    </citation>
    <scope>NUCLEOTIDE SEQUENCE [LARGE SCALE GENOMIC DNA]</scope>
    <source>
        <strain evidence="3 4">EP1-55-1</strain>
    </source>
</reference>
<dbReference type="PANTHER" id="PTHR43031:SF1">
    <property type="entry name" value="PYRIDINE NUCLEOTIDE-DISULPHIDE OXIDOREDUCTASE"/>
    <property type="match status" value="1"/>
</dbReference>
<dbReference type="EMBL" id="FOXB01000002">
    <property type="protein sequence ID" value="SFO93336.1"/>
    <property type="molecule type" value="Genomic_DNA"/>
</dbReference>
<feature type="signal peptide" evidence="1">
    <location>
        <begin position="1"/>
        <end position="17"/>
    </location>
</feature>
<dbReference type="InterPro" id="IPR001763">
    <property type="entry name" value="Rhodanese-like_dom"/>
</dbReference>
<dbReference type="InterPro" id="IPR050229">
    <property type="entry name" value="GlpE_sulfurtransferase"/>
</dbReference>
<dbReference type="STRING" id="223786.SAMN05216234_10281"/>
<name>A0A1I5L904_9BACT</name>
<dbReference type="InterPro" id="IPR036873">
    <property type="entry name" value="Rhodanese-like_dom_sf"/>
</dbReference>
<protein>
    <submittedName>
        <fullName evidence="3">Rhodanese-related sulfurtransferase</fullName>
    </submittedName>
</protein>
<keyword evidence="3" id="KW-0808">Transferase</keyword>
<evidence type="ECO:0000313" key="3">
    <source>
        <dbReference type="EMBL" id="SFO93336.1"/>
    </source>
</evidence>
<dbReference type="SMART" id="SM00450">
    <property type="entry name" value="RHOD"/>
    <property type="match status" value="1"/>
</dbReference>
<dbReference type="GO" id="GO:0016740">
    <property type="term" value="F:transferase activity"/>
    <property type="evidence" value="ECO:0007669"/>
    <property type="project" value="UniProtKB-KW"/>
</dbReference>
<dbReference type="CDD" id="cd00158">
    <property type="entry name" value="RHOD"/>
    <property type="match status" value="1"/>
</dbReference>
<evidence type="ECO:0000313" key="4">
    <source>
        <dbReference type="Proteomes" id="UP000199227"/>
    </source>
</evidence>
<dbReference type="SUPFAM" id="SSF52821">
    <property type="entry name" value="Rhodanese/Cell cycle control phosphatase"/>
    <property type="match status" value="1"/>
</dbReference>
<feature type="domain" description="Rhodanese" evidence="2">
    <location>
        <begin position="31"/>
        <end position="132"/>
    </location>
</feature>
<keyword evidence="4" id="KW-1185">Reference proteome</keyword>
<dbReference type="PANTHER" id="PTHR43031">
    <property type="entry name" value="FAD-DEPENDENT OXIDOREDUCTASE"/>
    <property type="match status" value="1"/>
</dbReference>
<dbReference type="Pfam" id="PF00581">
    <property type="entry name" value="Rhodanese"/>
    <property type="match status" value="1"/>
</dbReference>
<accession>A0A1I5L904</accession>
<feature type="chain" id="PRO_5011642031" evidence="1">
    <location>
        <begin position="18"/>
        <end position="135"/>
    </location>
</feature>
<dbReference type="Gene3D" id="3.40.250.10">
    <property type="entry name" value="Rhodanese-like domain"/>
    <property type="match status" value="1"/>
</dbReference>
<dbReference type="Proteomes" id="UP000199227">
    <property type="component" value="Unassembled WGS sequence"/>
</dbReference>
<dbReference type="AlphaFoldDB" id="A0A1I5L904"/>
<evidence type="ECO:0000259" key="2">
    <source>
        <dbReference type="PROSITE" id="PS50206"/>
    </source>
</evidence>